<gene>
    <name evidence="9" type="ORF">GAN59_03020</name>
    <name evidence="10" type="ORF">K0H07_28580</name>
</gene>
<evidence type="ECO:0000256" key="1">
    <source>
        <dbReference type="ARBA" id="ARBA00004651"/>
    </source>
</evidence>
<keyword evidence="9" id="KW-0012">Acyltransferase</keyword>
<evidence type="ECO:0000256" key="2">
    <source>
        <dbReference type="ARBA" id="ARBA00007400"/>
    </source>
</evidence>
<feature type="transmembrane region" description="Helical" evidence="7">
    <location>
        <begin position="223"/>
        <end position="244"/>
    </location>
</feature>
<dbReference type="EMBL" id="WCRS01000002">
    <property type="protein sequence ID" value="KAB4477910.1"/>
    <property type="molecule type" value="Genomic_DNA"/>
</dbReference>
<evidence type="ECO:0000313" key="10">
    <source>
        <dbReference type="EMBL" id="MCE9241080.1"/>
    </source>
</evidence>
<evidence type="ECO:0000313" key="11">
    <source>
        <dbReference type="Proteomes" id="UP000488521"/>
    </source>
</evidence>
<dbReference type="RefSeq" id="WP_217741824.1">
    <property type="nucleotide sequence ID" value="NZ_BAABZI010000001.1"/>
</dbReference>
<protein>
    <submittedName>
        <fullName evidence="9">Acyltransferase</fullName>
    </submittedName>
</protein>
<reference evidence="10" key="2">
    <citation type="submission" date="2021-07" db="EMBL/GenBank/DDBJ databases">
        <title>Comparative genomics of Bacteroides fragilis group isolates reveals species-dependent resistance mechanisms and validates clinical tools for resistance prediction.</title>
        <authorList>
            <person name="Wallace M.J."/>
            <person name="Jean S."/>
            <person name="Wallace M.A."/>
            <person name="Carey-Ann B.D."/>
            <person name="Dantas G."/>
        </authorList>
    </citation>
    <scope>NUCLEOTIDE SEQUENCE</scope>
    <source>
        <strain evidence="10">BJH_160</strain>
    </source>
</reference>
<feature type="transmembrane region" description="Helical" evidence="7">
    <location>
        <begin position="94"/>
        <end position="119"/>
    </location>
</feature>
<keyword evidence="5 7" id="KW-1133">Transmembrane helix</keyword>
<dbReference type="GO" id="GO:0016413">
    <property type="term" value="F:O-acetyltransferase activity"/>
    <property type="evidence" value="ECO:0007669"/>
    <property type="project" value="TreeGrafter"/>
</dbReference>
<dbReference type="GO" id="GO:0005886">
    <property type="term" value="C:plasma membrane"/>
    <property type="evidence" value="ECO:0007669"/>
    <property type="project" value="UniProtKB-SubCell"/>
</dbReference>
<evidence type="ECO:0000313" key="9">
    <source>
        <dbReference type="EMBL" id="KAB4477910.1"/>
    </source>
</evidence>
<feature type="transmembrane region" description="Helical" evidence="7">
    <location>
        <begin position="7"/>
        <end position="26"/>
    </location>
</feature>
<keyword evidence="3" id="KW-1003">Cell membrane</keyword>
<name>A0A6I0SF75_BACT4</name>
<evidence type="ECO:0000256" key="5">
    <source>
        <dbReference type="ARBA" id="ARBA00022989"/>
    </source>
</evidence>
<keyword evidence="6 7" id="KW-0472">Membrane</keyword>
<dbReference type="GO" id="GO:0009246">
    <property type="term" value="P:enterobacterial common antigen biosynthetic process"/>
    <property type="evidence" value="ECO:0007669"/>
    <property type="project" value="TreeGrafter"/>
</dbReference>
<dbReference type="EMBL" id="JAHYQA010000042">
    <property type="protein sequence ID" value="MCE9241080.1"/>
    <property type="molecule type" value="Genomic_DNA"/>
</dbReference>
<sequence length="257" mass="30083">MKKRVKSLLVPYIIWNVVYLLLYWLIGQDRILFSEVPHLFDGKLTFIQFIVTLFIKPLDGPLWFIRNLFVMVVLSPVLYYIIVRTRYLMPFSLLLFTQVIHSPIIESLLWFSFGISFAINNFDFLYFCRRNLVFSIFVALLSVVFDYFVYSRTNNHISSYFSIFKIMSVLGIGYLCVEKHRQWASIKVLNESSFTIYAYHGLIILLLPPYIYRTVCGVFEGVILTYFISIVLIISIGLILSILINKSKVARMLLCGR</sequence>
<comment type="caution">
    <text evidence="9">The sequence shown here is derived from an EMBL/GenBank/DDBJ whole genome shotgun (WGS) entry which is preliminary data.</text>
</comment>
<dbReference type="AlphaFoldDB" id="A0A6I0SF75"/>
<feature type="transmembrane region" description="Helical" evidence="7">
    <location>
        <begin position="38"/>
        <end position="55"/>
    </location>
</feature>
<dbReference type="PANTHER" id="PTHR40074:SF2">
    <property type="entry name" value="O-ACETYLTRANSFERASE WECH"/>
    <property type="match status" value="1"/>
</dbReference>
<dbReference type="InterPro" id="IPR002656">
    <property type="entry name" value="Acyl_transf_3_dom"/>
</dbReference>
<keyword evidence="9" id="KW-0808">Transferase</keyword>
<comment type="similarity">
    <text evidence="2">Belongs to the acyltransferase 3 family.</text>
</comment>
<evidence type="ECO:0000256" key="4">
    <source>
        <dbReference type="ARBA" id="ARBA00022692"/>
    </source>
</evidence>
<dbReference type="Proteomes" id="UP001200544">
    <property type="component" value="Unassembled WGS sequence"/>
</dbReference>
<feature type="domain" description="Acyltransferase 3" evidence="8">
    <location>
        <begin position="1"/>
        <end position="242"/>
    </location>
</feature>
<evidence type="ECO:0000256" key="6">
    <source>
        <dbReference type="ARBA" id="ARBA00023136"/>
    </source>
</evidence>
<evidence type="ECO:0000259" key="8">
    <source>
        <dbReference type="Pfam" id="PF01757"/>
    </source>
</evidence>
<feature type="transmembrane region" description="Helical" evidence="7">
    <location>
        <begin position="157"/>
        <end position="177"/>
    </location>
</feature>
<dbReference type="PANTHER" id="PTHR40074">
    <property type="entry name" value="O-ACETYLTRANSFERASE WECH"/>
    <property type="match status" value="1"/>
</dbReference>
<feature type="transmembrane region" description="Helical" evidence="7">
    <location>
        <begin position="189"/>
        <end position="211"/>
    </location>
</feature>
<comment type="subcellular location">
    <subcellularLocation>
        <location evidence="1">Cell membrane</location>
        <topology evidence="1">Multi-pass membrane protein</topology>
    </subcellularLocation>
</comment>
<dbReference type="Proteomes" id="UP000488521">
    <property type="component" value="Unassembled WGS sequence"/>
</dbReference>
<evidence type="ECO:0000256" key="7">
    <source>
        <dbReference type="SAM" id="Phobius"/>
    </source>
</evidence>
<accession>A0A6I0SF75</accession>
<reference evidence="9 11" key="1">
    <citation type="journal article" date="2019" name="Nat. Med.">
        <title>A library of human gut bacterial isolates paired with longitudinal multiomics data enables mechanistic microbiome research.</title>
        <authorList>
            <person name="Poyet M."/>
            <person name="Groussin M."/>
            <person name="Gibbons S.M."/>
            <person name="Avila-Pacheco J."/>
            <person name="Jiang X."/>
            <person name="Kearney S.M."/>
            <person name="Perrotta A.R."/>
            <person name="Berdy B."/>
            <person name="Zhao S."/>
            <person name="Lieberman T.D."/>
            <person name="Swanson P.K."/>
            <person name="Smith M."/>
            <person name="Roesemann S."/>
            <person name="Alexander J.E."/>
            <person name="Rich S.A."/>
            <person name="Livny J."/>
            <person name="Vlamakis H."/>
            <person name="Clish C."/>
            <person name="Bullock K."/>
            <person name="Deik A."/>
            <person name="Scott J."/>
            <person name="Pierce K.A."/>
            <person name="Xavier R.J."/>
            <person name="Alm E.J."/>
        </authorList>
    </citation>
    <scope>NUCLEOTIDE SEQUENCE [LARGE SCALE GENOMIC DNA]</scope>
    <source>
        <strain evidence="9 11">BIOML-A156</strain>
    </source>
</reference>
<proteinExistence type="inferred from homology"/>
<organism evidence="9 11">
    <name type="scientific">Bacteroides thetaiotaomicron</name>
    <dbReference type="NCBI Taxonomy" id="818"/>
    <lineage>
        <taxon>Bacteria</taxon>
        <taxon>Pseudomonadati</taxon>
        <taxon>Bacteroidota</taxon>
        <taxon>Bacteroidia</taxon>
        <taxon>Bacteroidales</taxon>
        <taxon>Bacteroidaceae</taxon>
        <taxon>Bacteroides</taxon>
    </lineage>
</organism>
<feature type="transmembrane region" description="Helical" evidence="7">
    <location>
        <begin position="131"/>
        <end position="151"/>
    </location>
</feature>
<dbReference type="Pfam" id="PF01757">
    <property type="entry name" value="Acyl_transf_3"/>
    <property type="match status" value="1"/>
</dbReference>
<evidence type="ECO:0000256" key="3">
    <source>
        <dbReference type="ARBA" id="ARBA00022475"/>
    </source>
</evidence>
<keyword evidence="4 7" id="KW-0812">Transmembrane</keyword>
<feature type="transmembrane region" description="Helical" evidence="7">
    <location>
        <begin position="62"/>
        <end position="82"/>
    </location>
</feature>